<dbReference type="STRING" id="1121884.SAMN02745131_00444"/>
<evidence type="ECO:0000313" key="2">
    <source>
        <dbReference type="Proteomes" id="UP000184048"/>
    </source>
</evidence>
<gene>
    <name evidence="1" type="ORF">SAMN02745131_00444</name>
</gene>
<name>A0A1M4TX30_9BACT</name>
<keyword evidence="2" id="KW-1185">Reference proteome</keyword>
<accession>A0A1M4TX30</accession>
<dbReference type="EMBL" id="FQUU01000002">
    <property type="protein sequence ID" value="SHE48934.1"/>
    <property type="molecule type" value="Genomic_DNA"/>
</dbReference>
<dbReference type="RefSeq" id="WP_072833621.1">
    <property type="nucleotide sequence ID" value="NZ_FQUU01000002.1"/>
</dbReference>
<proteinExistence type="predicted"/>
<dbReference type="AlphaFoldDB" id="A0A1M4TX30"/>
<dbReference type="Proteomes" id="UP000184048">
    <property type="component" value="Unassembled WGS sequence"/>
</dbReference>
<sequence>MAKQTGYVKATGTVCGDINFYKDVDCGFLVRMLPGVDSKRFWKDPAFEGSRRSAERFKQGNIMSSIIYRFVPVKRRYPRLFTQVRRIAIAFLKQGSEKGEVFSALFTFLTEQKRISLTREQFELLLSSFEEELKARLQEPKPEKEKKMKNKLDIQVFAPLNEEDIEYFKLYMDDIEWTIRFEGEFPEDYRIPLFLLKHAV</sequence>
<protein>
    <submittedName>
        <fullName evidence="1">Uncharacterized protein</fullName>
    </submittedName>
</protein>
<evidence type="ECO:0000313" key="1">
    <source>
        <dbReference type="EMBL" id="SHE48934.1"/>
    </source>
</evidence>
<organism evidence="1 2">
    <name type="scientific">Flavisolibacter ginsengisoli DSM 18119</name>
    <dbReference type="NCBI Taxonomy" id="1121884"/>
    <lineage>
        <taxon>Bacteria</taxon>
        <taxon>Pseudomonadati</taxon>
        <taxon>Bacteroidota</taxon>
        <taxon>Chitinophagia</taxon>
        <taxon>Chitinophagales</taxon>
        <taxon>Chitinophagaceae</taxon>
        <taxon>Flavisolibacter</taxon>
    </lineage>
</organism>
<reference evidence="1 2" key="1">
    <citation type="submission" date="2016-11" db="EMBL/GenBank/DDBJ databases">
        <authorList>
            <person name="Jaros S."/>
            <person name="Januszkiewicz K."/>
            <person name="Wedrychowicz H."/>
        </authorList>
    </citation>
    <scope>NUCLEOTIDE SEQUENCE [LARGE SCALE GENOMIC DNA]</scope>
    <source>
        <strain evidence="1 2">DSM 18119</strain>
    </source>
</reference>